<dbReference type="RefSeq" id="WP_167940558.1">
    <property type="nucleotide sequence ID" value="NZ_JAATJA010000001.1"/>
</dbReference>
<comment type="caution">
    <text evidence="2">The sequence shown here is derived from an EMBL/GenBank/DDBJ whole genome shotgun (WGS) entry which is preliminary data.</text>
</comment>
<protein>
    <recommendedName>
        <fullName evidence="1">Phage head morphogenesis domain-containing protein</fullName>
    </recommendedName>
</protein>
<keyword evidence="3" id="KW-1185">Reference proteome</keyword>
<dbReference type="InterPro" id="IPR006528">
    <property type="entry name" value="Phage_head_morphogenesis_dom"/>
</dbReference>
<proteinExistence type="predicted"/>
<dbReference type="EMBL" id="JAATJA010000001">
    <property type="protein sequence ID" value="NJB67507.1"/>
    <property type="molecule type" value="Genomic_DNA"/>
</dbReference>
<name>A0A846QK52_9BACT</name>
<evidence type="ECO:0000313" key="3">
    <source>
        <dbReference type="Proteomes" id="UP000580856"/>
    </source>
</evidence>
<evidence type="ECO:0000259" key="1">
    <source>
        <dbReference type="Pfam" id="PF04233"/>
    </source>
</evidence>
<dbReference type="Pfam" id="PF04233">
    <property type="entry name" value="Phage_Mu_F"/>
    <property type="match status" value="1"/>
</dbReference>
<accession>A0A846QK52</accession>
<organism evidence="2 3">
    <name type="scientific">Desulfobaculum xiamenense</name>
    <dbReference type="NCBI Taxonomy" id="995050"/>
    <lineage>
        <taxon>Bacteria</taxon>
        <taxon>Pseudomonadati</taxon>
        <taxon>Thermodesulfobacteriota</taxon>
        <taxon>Desulfovibrionia</taxon>
        <taxon>Desulfovibrionales</taxon>
        <taxon>Desulfovibrionaceae</taxon>
        <taxon>Desulfobaculum</taxon>
    </lineage>
</organism>
<evidence type="ECO:0000313" key="2">
    <source>
        <dbReference type="EMBL" id="NJB67507.1"/>
    </source>
</evidence>
<dbReference type="AlphaFoldDB" id="A0A846QK52"/>
<reference evidence="2 3" key="1">
    <citation type="submission" date="2020-03" db="EMBL/GenBank/DDBJ databases">
        <title>Genomic Encyclopedia of Type Strains, Phase IV (KMG-IV): sequencing the most valuable type-strain genomes for metagenomic binning, comparative biology and taxonomic classification.</title>
        <authorList>
            <person name="Goeker M."/>
        </authorList>
    </citation>
    <scope>NUCLEOTIDE SEQUENCE [LARGE SCALE GENOMIC DNA]</scope>
    <source>
        <strain evidence="2 3">DSM 24233</strain>
    </source>
</reference>
<sequence length="546" mass="62033">MTGDQLKDLIALARHVEWRYKLDQFEKAAIGDILTAVNQARREIGQYLDARGRESGTWSERRALELLDELRDLTVGLRAQETRFIADIATIVTQESLPLHADILSFGGRVKGFNTVSLSAEQLRSLVTETPVGGRLLRQWVEDSFETRVQTDIRREVLTGSLRGEGYRKLVRRIEDGFGLVRDDAVTLARTYVQSANVGAMEAVYEANRDIVNGVRWCAALEDGYIDTGRGTCLRCAALDGQEWGMDDQRPECPLHPRCRCVLLPKTRTWRELGLDMDEVAEVYRPYAMHGNTNIGAGGRRTIEEVGRHQGDYASWFGKQSHTFKENVVGPGRLDLLRRGEVGFKDLVDPQTGRLRTIEELGGRHHHRVTRPTSPTNGAARVRETLAREEAKIATRKTEKMVVVDEGGRVIFERVGGRNSVRFLVTEAKAFRGAYLTHNHPGGSSFSPADMKTAIRYGVRELRAVTAEHLHRVRFAVESGREAWAEREIMLLKDRFEPKVVKEILARLESGTLNRREANIMMWHRIWSHIAKELPWMSYTRTRRRG</sequence>
<feature type="domain" description="Phage head morphogenesis" evidence="1">
    <location>
        <begin position="152"/>
        <end position="263"/>
    </location>
</feature>
<gene>
    <name evidence="2" type="ORF">GGQ74_001147</name>
</gene>
<dbReference type="Proteomes" id="UP000580856">
    <property type="component" value="Unassembled WGS sequence"/>
</dbReference>